<evidence type="ECO:0000256" key="1">
    <source>
        <dbReference type="SAM" id="Phobius"/>
    </source>
</evidence>
<feature type="transmembrane region" description="Helical" evidence="1">
    <location>
        <begin position="70"/>
        <end position="93"/>
    </location>
</feature>
<protein>
    <submittedName>
        <fullName evidence="2">Uncharacterized protein</fullName>
    </submittedName>
</protein>
<accession>A0A2K3M7M4</accession>
<evidence type="ECO:0000313" key="2">
    <source>
        <dbReference type="EMBL" id="PNX86778.1"/>
    </source>
</evidence>
<sequence length="99" mass="11154">MPTSSIQKLVIASPFSVHRCLDSPFDVFRSLSMPKVISLSLLFRISIRRSPLFTCDPSFNKTLLLRRRRFFSNAIVVAVAVSPLLQLPLLLALPSTLKR</sequence>
<reference evidence="2 3" key="2">
    <citation type="journal article" date="2017" name="Front. Plant Sci.">
        <title>Gene Classification and Mining of Molecular Markers Useful in Red Clover (Trifolium pratense) Breeding.</title>
        <authorList>
            <person name="Istvanek J."/>
            <person name="Dluhosova J."/>
            <person name="Dluhos P."/>
            <person name="Patkova L."/>
            <person name="Nedelnik J."/>
            <person name="Repkova J."/>
        </authorList>
    </citation>
    <scope>NUCLEOTIDE SEQUENCE [LARGE SCALE GENOMIC DNA]</scope>
    <source>
        <strain evidence="3">cv. Tatra</strain>
        <tissue evidence="2">Young leaves</tissue>
    </source>
</reference>
<dbReference type="EMBL" id="ASHM01052122">
    <property type="protein sequence ID" value="PNX86778.1"/>
    <property type="molecule type" value="Genomic_DNA"/>
</dbReference>
<keyword evidence="1" id="KW-0472">Membrane</keyword>
<organism evidence="2 3">
    <name type="scientific">Trifolium pratense</name>
    <name type="common">Red clover</name>
    <dbReference type="NCBI Taxonomy" id="57577"/>
    <lineage>
        <taxon>Eukaryota</taxon>
        <taxon>Viridiplantae</taxon>
        <taxon>Streptophyta</taxon>
        <taxon>Embryophyta</taxon>
        <taxon>Tracheophyta</taxon>
        <taxon>Spermatophyta</taxon>
        <taxon>Magnoliopsida</taxon>
        <taxon>eudicotyledons</taxon>
        <taxon>Gunneridae</taxon>
        <taxon>Pentapetalae</taxon>
        <taxon>rosids</taxon>
        <taxon>fabids</taxon>
        <taxon>Fabales</taxon>
        <taxon>Fabaceae</taxon>
        <taxon>Papilionoideae</taxon>
        <taxon>50 kb inversion clade</taxon>
        <taxon>NPAAA clade</taxon>
        <taxon>Hologalegina</taxon>
        <taxon>IRL clade</taxon>
        <taxon>Trifolieae</taxon>
        <taxon>Trifolium</taxon>
    </lineage>
</organism>
<dbReference type="AlphaFoldDB" id="A0A2K3M7M4"/>
<gene>
    <name evidence="2" type="ORF">L195_g042860</name>
</gene>
<comment type="caution">
    <text evidence="2">The sequence shown here is derived from an EMBL/GenBank/DDBJ whole genome shotgun (WGS) entry which is preliminary data.</text>
</comment>
<name>A0A2K3M7M4_TRIPR</name>
<reference evidence="2 3" key="1">
    <citation type="journal article" date="2014" name="Am. J. Bot.">
        <title>Genome assembly and annotation for red clover (Trifolium pratense; Fabaceae).</title>
        <authorList>
            <person name="Istvanek J."/>
            <person name="Jaros M."/>
            <person name="Krenek A."/>
            <person name="Repkova J."/>
        </authorList>
    </citation>
    <scope>NUCLEOTIDE SEQUENCE [LARGE SCALE GENOMIC DNA]</scope>
    <source>
        <strain evidence="3">cv. Tatra</strain>
        <tissue evidence="2">Young leaves</tissue>
    </source>
</reference>
<keyword evidence="1" id="KW-1133">Transmembrane helix</keyword>
<dbReference type="Proteomes" id="UP000236291">
    <property type="component" value="Unassembled WGS sequence"/>
</dbReference>
<evidence type="ECO:0000313" key="3">
    <source>
        <dbReference type="Proteomes" id="UP000236291"/>
    </source>
</evidence>
<proteinExistence type="predicted"/>
<keyword evidence="1" id="KW-0812">Transmembrane</keyword>